<keyword evidence="2" id="KW-1185">Reference proteome</keyword>
<accession>A0ABM0WY35</accession>
<reference evidence="2" key="1">
    <citation type="journal article" date="2014" name="Nat. Commun.">
        <title>The emerging biofuel crop Camelina sativa retains a highly undifferentiated hexaploid genome structure.</title>
        <authorList>
            <person name="Kagale S."/>
            <person name="Koh C."/>
            <person name="Nixon J."/>
            <person name="Bollina V."/>
            <person name="Clarke W.E."/>
            <person name="Tuteja R."/>
            <person name="Spillane C."/>
            <person name="Robinson S.J."/>
            <person name="Links M.G."/>
            <person name="Clarke C."/>
            <person name="Higgins E.E."/>
            <person name="Huebert T."/>
            <person name="Sharpe A.G."/>
            <person name="Parkin I.A."/>
        </authorList>
    </citation>
    <scope>NUCLEOTIDE SEQUENCE [LARGE SCALE GENOMIC DNA]</scope>
    <source>
        <strain evidence="2">cv. DH55</strain>
    </source>
</reference>
<gene>
    <name evidence="3" type="primary">LOC104756861</name>
</gene>
<evidence type="ECO:0000313" key="2">
    <source>
        <dbReference type="Proteomes" id="UP000694864"/>
    </source>
</evidence>
<protein>
    <submittedName>
        <fullName evidence="3">Mucin-2-like isoform X1</fullName>
    </submittedName>
</protein>
<proteinExistence type="predicted"/>
<name>A0ABM0WY35_CAMSA</name>
<reference evidence="3" key="2">
    <citation type="submission" date="2025-08" db="UniProtKB">
        <authorList>
            <consortium name="RefSeq"/>
        </authorList>
    </citation>
    <scope>IDENTIFICATION</scope>
    <source>
        <tissue evidence="3">Leaf</tissue>
    </source>
</reference>
<dbReference type="RefSeq" id="XP_010477814.1">
    <property type="nucleotide sequence ID" value="XM_010479512.1"/>
</dbReference>
<dbReference type="Proteomes" id="UP000694864">
    <property type="component" value="Chromosome 17"/>
</dbReference>
<evidence type="ECO:0000313" key="3">
    <source>
        <dbReference type="RefSeq" id="XP_010477814.1"/>
    </source>
</evidence>
<evidence type="ECO:0000256" key="1">
    <source>
        <dbReference type="SAM" id="MobiDB-lite"/>
    </source>
</evidence>
<feature type="compositionally biased region" description="Pro residues" evidence="1">
    <location>
        <begin position="41"/>
        <end position="53"/>
    </location>
</feature>
<dbReference type="GeneID" id="104756861"/>
<feature type="compositionally biased region" description="Low complexity" evidence="1">
    <location>
        <begin position="1"/>
        <end position="40"/>
    </location>
</feature>
<feature type="region of interest" description="Disordered" evidence="1">
    <location>
        <begin position="1"/>
        <end position="54"/>
    </location>
</feature>
<organism evidence="2 3">
    <name type="scientific">Camelina sativa</name>
    <name type="common">False flax</name>
    <name type="synonym">Myagrum sativum</name>
    <dbReference type="NCBI Taxonomy" id="90675"/>
    <lineage>
        <taxon>Eukaryota</taxon>
        <taxon>Viridiplantae</taxon>
        <taxon>Streptophyta</taxon>
        <taxon>Embryophyta</taxon>
        <taxon>Tracheophyta</taxon>
        <taxon>Spermatophyta</taxon>
        <taxon>Magnoliopsida</taxon>
        <taxon>eudicotyledons</taxon>
        <taxon>Gunneridae</taxon>
        <taxon>Pentapetalae</taxon>
        <taxon>rosids</taxon>
        <taxon>malvids</taxon>
        <taxon>Brassicales</taxon>
        <taxon>Brassicaceae</taxon>
        <taxon>Camelineae</taxon>
        <taxon>Camelina</taxon>
    </lineage>
</organism>
<sequence>MSTTSPTMSTTSPTMSTTSPTMSTTSPPMSTTSPSMSTTSPSPPLPSEKPPPTITVSQVLARTFCSCFWSIEELDVTQAADIQGVHPADLVQDEI</sequence>